<evidence type="ECO:0000313" key="1">
    <source>
        <dbReference type="EMBL" id="KKN98511.1"/>
    </source>
</evidence>
<dbReference type="AlphaFoldDB" id="A0A0F9XHH5"/>
<comment type="caution">
    <text evidence="1">The sequence shown here is derived from an EMBL/GenBank/DDBJ whole genome shotgun (WGS) entry which is preliminary data.</text>
</comment>
<reference evidence="1" key="1">
    <citation type="journal article" date="2015" name="Nature">
        <title>Complex archaea that bridge the gap between prokaryotes and eukaryotes.</title>
        <authorList>
            <person name="Spang A."/>
            <person name="Saw J.H."/>
            <person name="Jorgensen S.L."/>
            <person name="Zaremba-Niedzwiedzka K."/>
            <person name="Martijn J."/>
            <person name="Lind A.E."/>
            <person name="van Eijk R."/>
            <person name="Schleper C."/>
            <person name="Guy L."/>
            <person name="Ettema T.J."/>
        </authorList>
    </citation>
    <scope>NUCLEOTIDE SEQUENCE</scope>
</reference>
<proteinExistence type="predicted"/>
<accession>A0A0F9XHH5</accession>
<name>A0A0F9XHH5_9ZZZZ</name>
<dbReference type="EMBL" id="LAZR01000051">
    <property type="protein sequence ID" value="KKN98511.1"/>
    <property type="molecule type" value="Genomic_DNA"/>
</dbReference>
<organism evidence="1">
    <name type="scientific">marine sediment metagenome</name>
    <dbReference type="NCBI Taxonomy" id="412755"/>
    <lineage>
        <taxon>unclassified sequences</taxon>
        <taxon>metagenomes</taxon>
        <taxon>ecological metagenomes</taxon>
    </lineage>
</organism>
<protein>
    <submittedName>
        <fullName evidence="1">Uncharacterized protein</fullName>
    </submittedName>
</protein>
<gene>
    <name evidence="1" type="ORF">LCGC14_0146220</name>
</gene>
<sequence>MINIDLSKFTELDDIKKSIEKIRNMYHTFNRHRAELLQILKKDKGCEYCCSWHSLTRDDRRQIANLIELTNILLKFIESLHELKIPTYPSILFKEEGFETNHRGVTIIHRLEFGTSKKTYKIRE</sequence>